<accession>A0A0E9TZH0</accession>
<reference evidence="1" key="2">
    <citation type="journal article" date="2015" name="Fish Shellfish Immunol.">
        <title>Early steps in the European eel (Anguilla anguilla)-Vibrio vulnificus interaction in the gills: Role of the RtxA13 toxin.</title>
        <authorList>
            <person name="Callol A."/>
            <person name="Pajuelo D."/>
            <person name="Ebbesson L."/>
            <person name="Teles M."/>
            <person name="MacKenzie S."/>
            <person name="Amaro C."/>
        </authorList>
    </citation>
    <scope>NUCLEOTIDE SEQUENCE</scope>
</reference>
<name>A0A0E9TZH0_ANGAN</name>
<reference evidence="1" key="1">
    <citation type="submission" date="2014-11" db="EMBL/GenBank/DDBJ databases">
        <authorList>
            <person name="Amaro Gonzalez C."/>
        </authorList>
    </citation>
    <scope>NUCLEOTIDE SEQUENCE</scope>
</reference>
<sequence>MTVIALATVIKRSGCAVATNSWNA</sequence>
<protein>
    <submittedName>
        <fullName evidence="1">Uncharacterized protein</fullName>
    </submittedName>
</protein>
<dbReference type="AlphaFoldDB" id="A0A0E9TZH0"/>
<evidence type="ECO:0000313" key="1">
    <source>
        <dbReference type="EMBL" id="JAH58931.1"/>
    </source>
</evidence>
<proteinExistence type="predicted"/>
<dbReference type="EMBL" id="GBXM01049646">
    <property type="protein sequence ID" value="JAH58931.1"/>
    <property type="molecule type" value="Transcribed_RNA"/>
</dbReference>
<organism evidence="1">
    <name type="scientific">Anguilla anguilla</name>
    <name type="common">European freshwater eel</name>
    <name type="synonym">Muraena anguilla</name>
    <dbReference type="NCBI Taxonomy" id="7936"/>
    <lineage>
        <taxon>Eukaryota</taxon>
        <taxon>Metazoa</taxon>
        <taxon>Chordata</taxon>
        <taxon>Craniata</taxon>
        <taxon>Vertebrata</taxon>
        <taxon>Euteleostomi</taxon>
        <taxon>Actinopterygii</taxon>
        <taxon>Neopterygii</taxon>
        <taxon>Teleostei</taxon>
        <taxon>Anguilliformes</taxon>
        <taxon>Anguillidae</taxon>
        <taxon>Anguilla</taxon>
    </lineage>
</organism>